<dbReference type="eggNOG" id="ENOG502RKGS">
    <property type="taxonomic scope" value="Eukaryota"/>
</dbReference>
<reference evidence="2 3" key="1">
    <citation type="journal article" date="2011" name="PLoS Genet.">
        <title>Genome sequencing and comparative transcriptomics of the model entomopathogenic fungi Metarhizium anisopliae and M. acridum.</title>
        <authorList>
            <person name="Gao Q."/>
            <person name="Jin K."/>
            <person name="Ying S.H."/>
            <person name="Zhang Y."/>
            <person name="Xiao G."/>
            <person name="Shang Y."/>
            <person name="Duan Z."/>
            <person name="Hu X."/>
            <person name="Xie X.Q."/>
            <person name="Zhou G."/>
            <person name="Peng G."/>
            <person name="Luo Z."/>
            <person name="Huang W."/>
            <person name="Wang B."/>
            <person name="Fang W."/>
            <person name="Wang S."/>
            <person name="Zhong Y."/>
            <person name="Ma L.J."/>
            <person name="St Leger R.J."/>
            <person name="Zhao G.P."/>
            <person name="Pei Y."/>
            <person name="Feng M.G."/>
            <person name="Xia Y."/>
            <person name="Wang C."/>
        </authorList>
    </citation>
    <scope>NUCLEOTIDE SEQUENCE [LARGE SCALE GENOMIC DNA]</scope>
    <source>
        <strain evidence="2 3">CQMa 102</strain>
    </source>
</reference>
<dbReference type="RefSeq" id="XP_007814493.1">
    <property type="nucleotide sequence ID" value="XM_007816302.1"/>
</dbReference>
<proteinExistence type="predicted"/>
<protein>
    <submittedName>
        <fullName evidence="2">Uncharacterized protein</fullName>
    </submittedName>
</protein>
<gene>
    <name evidence="2" type="ORF">MAC_08153</name>
</gene>
<name>E9EE55_METAQ</name>
<keyword evidence="1" id="KW-0732">Signal</keyword>
<evidence type="ECO:0000313" key="2">
    <source>
        <dbReference type="EMBL" id="EFY85768.1"/>
    </source>
</evidence>
<feature type="signal peptide" evidence="1">
    <location>
        <begin position="1"/>
        <end position="19"/>
    </location>
</feature>
<dbReference type="KEGG" id="maw:19252464"/>
<dbReference type="GeneID" id="19252464"/>
<evidence type="ECO:0000256" key="1">
    <source>
        <dbReference type="SAM" id="SignalP"/>
    </source>
</evidence>
<dbReference type="EMBL" id="GL698566">
    <property type="protein sequence ID" value="EFY85768.1"/>
    <property type="molecule type" value="Genomic_DNA"/>
</dbReference>
<organism evidence="3">
    <name type="scientific">Metarhizium acridum (strain CQMa 102)</name>
    <dbReference type="NCBI Taxonomy" id="655827"/>
    <lineage>
        <taxon>Eukaryota</taxon>
        <taxon>Fungi</taxon>
        <taxon>Dikarya</taxon>
        <taxon>Ascomycota</taxon>
        <taxon>Pezizomycotina</taxon>
        <taxon>Sordariomycetes</taxon>
        <taxon>Hypocreomycetidae</taxon>
        <taxon>Hypocreales</taxon>
        <taxon>Clavicipitaceae</taxon>
        <taxon>Metarhizium</taxon>
    </lineage>
</organism>
<dbReference type="Proteomes" id="UP000002499">
    <property type="component" value="Unassembled WGS sequence"/>
</dbReference>
<accession>E9EE55</accession>
<evidence type="ECO:0000313" key="3">
    <source>
        <dbReference type="Proteomes" id="UP000002499"/>
    </source>
</evidence>
<dbReference type="InParanoid" id="E9EE55"/>
<dbReference type="AlphaFoldDB" id="E9EE55"/>
<feature type="chain" id="PRO_5003235686" evidence="1">
    <location>
        <begin position="20"/>
        <end position="109"/>
    </location>
</feature>
<keyword evidence="3" id="KW-1185">Reference proteome</keyword>
<dbReference type="HOGENOM" id="CLU_171244_0_0_1"/>
<sequence>MRTPQLLALAVALATSTMANPVPNPAAADEPACTTTMIMGPKWTSGPTRTVWTSTTTATSEVDCGGCNDVTQSTLFLGVGPVVEFTTTTTMAEPSTTTAYACAASAANQ</sequence>
<dbReference type="OMA" id="VETIWTT"/>